<dbReference type="InterPro" id="IPR012506">
    <property type="entry name" value="TMEM86B-like"/>
</dbReference>
<dbReference type="EC" id="3.3.2.2" evidence="6"/>
<accession>A0ABQ9EZ68</accession>
<keyword evidence="4 9" id="KW-1133">Transmembrane helix</keyword>
<evidence type="ECO:0000256" key="2">
    <source>
        <dbReference type="ARBA" id="ARBA00007375"/>
    </source>
</evidence>
<evidence type="ECO:0000256" key="5">
    <source>
        <dbReference type="ARBA" id="ARBA00023136"/>
    </source>
</evidence>
<dbReference type="Proteomes" id="UP001217089">
    <property type="component" value="Unassembled WGS sequence"/>
</dbReference>
<evidence type="ECO:0000313" key="10">
    <source>
        <dbReference type="EMBL" id="KAJ8309221.1"/>
    </source>
</evidence>
<protein>
    <recommendedName>
        <fullName evidence="6">lysoplasmalogenase</fullName>
        <ecNumber evidence="6">3.3.2.2</ecNumber>
    </recommendedName>
</protein>
<feature type="transmembrane region" description="Helical" evidence="9">
    <location>
        <begin position="127"/>
        <end position="143"/>
    </location>
</feature>
<keyword evidence="3 9" id="KW-0812">Transmembrane</keyword>
<feature type="transmembrane region" description="Helical" evidence="9">
    <location>
        <begin position="5"/>
        <end position="23"/>
    </location>
</feature>
<organism evidence="10 11">
    <name type="scientific">Tegillarca granosa</name>
    <name type="common">Malaysian cockle</name>
    <name type="synonym">Anadara granosa</name>
    <dbReference type="NCBI Taxonomy" id="220873"/>
    <lineage>
        <taxon>Eukaryota</taxon>
        <taxon>Metazoa</taxon>
        <taxon>Spiralia</taxon>
        <taxon>Lophotrochozoa</taxon>
        <taxon>Mollusca</taxon>
        <taxon>Bivalvia</taxon>
        <taxon>Autobranchia</taxon>
        <taxon>Pteriomorphia</taxon>
        <taxon>Arcoida</taxon>
        <taxon>Arcoidea</taxon>
        <taxon>Arcidae</taxon>
        <taxon>Tegillarca</taxon>
    </lineage>
</organism>
<evidence type="ECO:0000313" key="11">
    <source>
        <dbReference type="Proteomes" id="UP001217089"/>
    </source>
</evidence>
<keyword evidence="5 9" id="KW-0472">Membrane</keyword>
<reference evidence="10 11" key="1">
    <citation type="submission" date="2022-12" db="EMBL/GenBank/DDBJ databases">
        <title>Chromosome-level genome of Tegillarca granosa.</title>
        <authorList>
            <person name="Kim J."/>
        </authorList>
    </citation>
    <scope>NUCLEOTIDE SEQUENCE [LARGE SCALE GENOMIC DNA]</scope>
    <source>
        <strain evidence="10">Teg-2019</strain>
        <tissue evidence="10">Adductor muscle</tissue>
    </source>
</reference>
<comment type="subcellular location">
    <subcellularLocation>
        <location evidence="1">Membrane</location>
        <topology evidence="1">Multi-pass membrane protein</topology>
    </subcellularLocation>
</comment>
<name>A0ABQ9EZ68_TEGGR</name>
<evidence type="ECO:0000256" key="9">
    <source>
        <dbReference type="SAM" id="Phobius"/>
    </source>
</evidence>
<proteinExistence type="inferred from homology"/>
<dbReference type="EMBL" id="JARBDR010000657">
    <property type="protein sequence ID" value="KAJ8309221.1"/>
    <property type="molecule type" value="Genomic_DNA"/>
</dbReference>
<dbReference type="Pfam" id="PF07947">
    <property type="entry name" value="YhhN"/>
    <property type="match status" value="1"/>
</dbReference>
<evidence type="ECO:0000256" key="8">
    <source>
        <dbReference type="ARBA" id="ARBA00049560"/>
    </source>
</evidence>
<dbReference type="PANTHER" id="PTHR31885">
    <property type="entry name" value="GH04784P"/>
    <property type="match status" value="1"/>
</dbReference>
<feature type="transmembrane region" description="Helical" evidence="9">
    <location>
        <begin position="149"/>
        <end position="170"/>
    </location>
</feature>
<comment type="catalytic activity">
    <reaction evidence="7">
        <text>a 1-O-(1Z-alkenyl)-sn-glycero-3-phosphoethanolamine + H2O = a 2,3-saturated aldehyde + sn-glycero-3-phosphoethanolamine</text>
        <dbReference type="Rhea" id="RHEA:16905"/>
        <dbReference type="ChEBI" id="CHEBI:15377"/>
        <dbReference type="ChEBI" id="CHEBI:73359"/>
        <dbReference type="ChEBI" id="CHEBI:77288"/>
        <dbReference type="ChEBI" id="CHEBI:143890"/>
        <dbReference type="EC" id="3.3.2.2"/>
    </reaction>
</comment>
<comment type="caution">
    <text evidence="10">The sequence shown here is derived from an EMBL/GenBank/DDBJ whole genome shotgun (WGS) entry which is preliminary data.</text>
</comment>
<feature type="transmembrane region" description="Helical" evidence="9">
    <location>
        <begin position="97"/>
        <end position="115"/>
    </location>
</feature>
<evidence type="ECO:0000256" key="4">
    <source>
        <dbReference type="ARBA" id="ARBA00022989"/>
    </source>
</evidence>
<keyword evidence="11" id="KW-1185">Reference proteome</keyword>
<evidence type="ECO:0000256" key="3">
    <source>
        <dbReference type="ARBA" id="ARBA00022692"/>
    </source>
</evidence>
<comment type="similarity">
    <text evidence="2">Belongs to the TMEM86 family.</text>
</comment>
<evidence type="ECO:0000256" key="1">
    <source>
        <dbReference type="ARBA" id="ARBA00004141"/>
    </source>
</evidence>
<evidence type="ECO:0000256" key="7">
    <source>
        <dbReference type="ARBA" id="ARBA00049458"/>
    </source>
</evidence>
<feature type="transmembrane region" description="Helical" evidence="9">
    <location>
        <begin position="62"/>
        <end position="85"/>
    </location>
</feature>
<feature type="transmembrane region" description="Helical" evidence="9">
    <location>
        <begin position="29"/>
        <end position="50"/>
    </location>
</feature>
<comment type="catalytic activity">
    <reaction evidence="8">
        <text>a 1-O-(1Z-alkenyl)-sn-glycero-3-phosphocholine + H2O = a 2,3-saturated aldehyde + sn-glycerol 3-phosphocholine</text>
        <dbReference type="Rhea" id="RHEA:22544"/>
        <dbReference type="ChEBI" id="CHEBI:15377"/>
        <dbReference type="ChEBI" id="CHEBI:16870"/>
        <dbReference type="ChEBI" id="CHEBI:73359"/>
        <dbReference type="ChEBI" id="CHEBI:77287"/>
        <dbReference type="EC" id="3.3.2.2"/>
    </reaction>
</comment>
<feature type="transmembrane region" description="Helical" evidence="9">
    <location>
        <begin position="182"/>
        <end position="200"/>
    </location>
</feature>
<gene>
    <name evidence="10" type="ORF">KUTeg_014095</name>
</gene>
<evidence type="ECO:0000256" key="6">
    <source>
        <dbReference type="ARBA" id="ARBA00035673"/>
    </source>
</evidence>
<dbReference type="PANTHER" id="PTHR31885:SF6">
    <property type="entry name" value="GH04784P"/>
    <property type="match status" value="1"/>
</dbReference>
<sequence>MKDKYLAPFYFFTAFYYITYTPFWDYPPATLTAALVKVLPIWSLVLYVKLNNYSNTAEIGNLKIFFVNFFQVSDYSKFILVGLLFSSLGDAFLISRYTLFIPGMIAFAFAHAFYMHAMPPGHIESRFTQICFLCGVDVYLFISSGIQSVFMHTIVVIYTFLIFLVGWKALTNFEKARNVSNLASAIGIVLFIFSDFIIAVDKWKFSVPFSQCIVMTSYYASQYFLALSTGSSLKIYE</sequence>